<dbReference type="InterPro" id="IPR013216">
    <property type="entry name" value="Methyltransf_11"/>
</dbReference>
<evidence type="ECO:0000313" key="5">
    <source>
        <dbReference type="EMBL" id="KKT69023.1"/>
    </source>
</evidence>
<evidence type="ECO:0000256" key="1">
    <source>
        <dbReference type="ARBA" id="ARBA00008361"/>
    </source>
</evidence>
<dbReference type="CDD" id="cd02440">
    <property type="entry name" value="AdoMet_MTases"/>
    <property type="match status" value="1"/>
</dbReference>
<dbReference type="Pfam" id="PF08241">
    <property type="entry name" value="Methyltransf_11"/>
    <property type="match status" value="1"/>
</dbReference>
<evidence type="ECO:0000313" key="6">
    <source>
        <dbReference type="Proteomes" id="UP000034154"/>
    </source>
</evidence>
<dbReference type="InterPro" id="IPR029063">
    <property type="entry name" value="SAM-dependent_MTases_sf"/>
</dbReference>
<dbReference type="Gene3D" id="3.40.50.150">
    <property type="entry name" value="Vaccinia Virus protein VP39"/>
    <property type="match status" value="1"/>
</dbReference>
<accession>A0A0G1JCD3</accession>
<dbReference type="GO" id="GO:0008757">
    <property type="term" value="F:S-adenosylmethionine-dependent methyltransferase activity"/>
    <property type="evidence" value="ECO:0007669"/>
    <property type="project" value="InterPro"/>
</dbReference>
<dbReference type="AlphaFoldDB" id="A0A0G1JCD3"/>
<name>A0A0G1JCD3_9BACT</name>
<proteinExistence type="inferred from homology"/>
<dbReference type="SUPFAM" id="SSF53335">
    <property type="entry name" value="S-adenosyl-L-methionine-dependent methyltransferases"/>
    <property type="match status" value="1"/>
</dbReference>
<comment type="caution">
    <text evidence="5">The sequence shown here is derived from an EMBL/GenBank/DDBJ whole genome shotgun (WGS) entry which is preliminary data.</text>
</comment>
<dbReference type="PANTHER" id="PTHR44942:SF4">
    <property type="entry name" value="METHYLTRANSFERASE TYPE 11 DOMAIN-CONTAINING PROTEIN"/>
    <property type="match status" value="1"/>
</dbReference>
<dbReference type="InterPro" id="IPR051052">
    <property type="entry name" value="Diverse_substrate_MTase"/>
</dbReference>
<comment type="similarity">
    <text evidence="1">Belongs to the methyltransferase superfamily.</text>
</comment>
<keyword evidence="3" id="KW-0808">Transferase</keyword>
<evidence type="ECO:0000259" key="4">
    <source>
        <dbReference type="Pfam" id="PF08241"/>
    </source>
</evidence>
<protein>
    <recommendedName>
        <fullName evidence="4">Methyltransferase type 11 domain-containing protein</fullName>
    </recommendedName>
</protein>
<feature type="domain" description="Methyltransferase type 11" evidence="4">
    <location>
        <begin position="43"/>
        <end position="135"/>
    </location>
</feature>
<evidence type="ECO:0000256" key="3">
    <source>
        <dbReference type="ARBA" id="ARBA00022679"/>
    </source>
</evidence>
<keyword evidence="2" id="KW-0489">Methyltransferase</keyword>
<evidence type="ECO:0000256" key="2">
    <source>
        <dbReference type="ARBA" id="ARBA00022603"/>
    </source>
</evidence>
<gene>
    <name evidence="5" type="ORF">UW63_C0064G0006</name>
</gene>
<dbReference type="EMBL" id="LCJB01000064">
    <property type="protein sequence ID" value="KKT69023.1"/>
    <property type="molecule type" value="Genomic_DNA"/>
</dbReference>
<dbReference type="GO" id="GO:0032259">
    <property type="term" value="P:methylation"/>
    <property type="evidence" value="ECO:0007669"/>
    <property type="project" value="UniProtKB-KW"/>
</dbReference>
<dbReference type="Proteomes" id="UP000034154">
    <property type="component" value="Unassembled WGS sequence"/>
</dbReference>
<reference evidence="5 6" key="1">
    <citation type="journal article" date="2015" name="Nature">
        <title>rRNA introns, odd ribosomes, and small enigmatic genomes across a large radiation of phyla.</title>
        <authorList>
            <person name="Brown C.T."/>
            <person name="Hug L.A."/>
            <person name="Thomas B.C."/>
            <person name="Sharon I."/>
            <person name="Castelle C.J."/>
            <person name="Singh A."/>
            <person name="Wilkins M.J."/>
            <person name="Williams K.H."/>
            <person name="Banfield J.F."/>
        </authorList>
    </citation>
    <scope>NUCLEOTIDE SEQUENCE [LARGE SCALE GENOMIC DNA]</scope>
</reference>
<dbReference type="PANTHER" id="PTHR44942">
    <property type="entry name" value="METHYLTRANSF_11 DOMAIN-CONTAINING PROTEIN"/>
    <property type="match status" value="1"/>
</dbReference>
<organism evidence="5 6">
    <name type="scientific">Candidatus Uhrbacteria bacterium GW2011_GWF2_44_350</name>
    <dbReference type="NCBI Taxonomy" id="1619000"/>
    <lineage>
        <taxon>Bacteria</taxon>
        <taxon>Candidatus Uhriibacteriota</taxon>
    </lineage>
</organism>
<sequence length="248" mass="28296">MMEFSGIRSKMYKECLREYPLAREEDLKVMKKFLSPKRYEIILEVGAGSGFFSALLADLVQELVVSDPSNEQLLEVEALGRQNIKLVAFGADELNLGKEKFDAIWSFGALHHCFNKTAAFKNFARVLKKNGRLVIGDVFSGSKLAKHFDTQVARYCATGHEVAFWTDEFAESLCFLSGFEKPKIEDLKIEWKFKTKKDLGIFLYKLHAMVKTTPEECLKGAEKILGVKKKKGFYCLNWPMKILVSKKK</sequence>